<reference evidence="2" key="1">
    <citation type="journal article" date="2024" name="Front. Bioeng. Biotechnol.">
        <title>Genome-scale model development and genomic sequencing of the oleaginous clade Lipomyces.</title>
        <authorList>
            <person name="Czajka J.J."/>
            <person name="Han Y."/>
            <person name="Kim J."/>
            <person name="Mondo S.J."/>
            <person name="Hofstad B.A."/>
            <person name="Robles A."/>
            <person name="Haridas S."/>
            <person name="Riley R."/>
            <person name="LaButti K."/>
            <person name="Pangilinan J."/>
            <person name="Andreopoulos W."/>
            <person name="Lipzen A."/>
            <person name="Yan J."/>
            <person name="Wang M."/>
            <person name="Ng V."/>
            <person name="Grigoriev I.V."/>
            <person name="Spatafora J.W."/>
            <person name="Magnuson J.K."/>
            <person name="Baker S.E."/>
            <person name="Pomraning K.R."/>
        </authorList>
    </citation>
    <scope>NUCLEOTIDE SEQUENCE [LARGE SCALE GENOMIC DNA]</scope>
    <source>
        <strain evidence="2">CBS 10300</strain>
    </source>
</reference>
<protein>
    <submittedName>
        <fullName evidence="1">Uncharacterized protein</fullName>
    </submittedName>
</protein>
<accession>A0ACC3TWF0</accession>
<keyword evidence="2" id="KW-1185">Reference proteome</keyword>
<proteinExistence type="predicted"/>
<name>A0ACC3TWF0_9ASCO</name>
<gene>
    <name evidence="1" type="ORF">V1517DRAFT_179381</name>
</gene>
<sequence>MKHPKKQRKSESAATEITTQREKKCSIEIEHLIAVSDRRRKRARYQEGAIKRTWKKIRTRDPFEQSEDEQIMISFEMMASAASSHKRKNIDLNTLNSHIMSSLSGVRDSNLGNDFGEESRSLATAFRRANRWIARWYHTKELQPHGSRLSKDKSAQHSPPPTSEPEPATFSQSQQPMYDETGPQMVPMR</sequence>
<evidence type="ECO:0000313" key="1">
    <source>
        <dbReference type="EMBL" id="KAK9325524.1"/>
    </source>
</evidence>
<comment type="caution">
    <text evidence="1">The sequence shown here is derived from an EMBL/GenBank/DDBJ whole genome shotgun (WGS) entry which is preliminary data.</text>
</comment>
<dbReference type="EMBL" id="MU970040">
    <property type="protein sequence ID" value="KAK9325524.1"/>
    <property type="molecule type" value="Genomic_DNA"/>
</dbReference>
<dbReference type="Proteomes" id="UP001489719">
    <property type="component" value="Unassembled WGS sequence"/>
</dbReference>
<organism evidence="1 2">
    <name type="scientific">Lipomyces orientalis</name>
    <dbReference type="NCBI Taxonomy" id="1233043"/>
    <lineage>
        <taxon>Eukaryota</taxon>
        <taxon>Fungi</taxon>
        <taxon>Dikarya</taxon>
        <taxon>Ascomycota</taxon>
        <taxon>Saccharomycotina</taxon>
        <taxon>Lipomycetes</taxon>
        <taxon>Lipomycetales</taxon>
        <taxon>Lipomycetaceae</taxon>
        <taxon>Lipomyces</taxon>
    </lineage>
</organism>
<evidence type="ECO:0000313" key="2">
    <source>
        <dbReference type="Proteomes" id="UP001489719"/>
    </source>
</evidence>